<dbReference type="SUPFAM" id="SSF56529">
    <property type="entry name" value="FAH"/>
    <property type="match status" value="1"/>
</dbReference>
<dbReference type="Gene3D" id="3.90.850.10">
    <property type="entry name" value="Fumarylacetoacetase-like, C-terminal domain"/>
    <property type="match status" value="1"/>
</dbReference>
<evidence type="ECO:0000313" key="4">
    <source>
        <dbReference type="EMBL" id="MFD2262228.1"/>
    </source>
</evidence>
<organism evidence="4 5">
    <name type="scientific">Lacibacterium aquatile</name>
    <dbReference type="NCBI Taxonomy" id="1168082"/>
    <lineage>
        <taxon>Bacteria</taxon>
        <taxon>Pseudomonadati</taxon>
        <taxon>Pseudomonadota</taxon>
        <taxon>Alphaproteobacteria</taxon>
        <taxon>Rhodospirillales</taxon>
        <taxon>Rhodospirillaceae</taxon>
    </lineage>
</organism>
<evidence type="ECO:0000256" key="1">
    <source>
        <dbReference type="ARBA" id="ARBA00010211"/>
    </source>
</evidence>
<feature type="domain" description="Fumarylacetoacetase-like C-terminal" evidence="3">
    <location>
        <begin position="72"/>
        <end position="277"/>
    </location>
</feature>
<dbReference type="RefSeq" id="WP_379875147.1">
    <property type="nucleotide sequence ID" value="NZ_JBHUIP010000003.1"/>
</dbReference>
<dbReference type="InterPro" id="IPR011234">
    <property type="entry name" value="Fumarylacetoacetase-like_C"/>
</dbReference>
<keyword evidence="5" id="KW-1185">Reference proteome</keyword>
<dbReference type="InterPro" id="IPR036663">
    <property type="entry name" value="Fumarylacetoacetase_C_sf"/>
</dbReference>
<dbReference type="EMBL" id="JBHUIP010000003">
    <property type="protein sequence ID" value="MFD2262228.1"/>
    <property type="molecule type" value="Genomic_DNA"/>
</dbReference>
<dbReference type="InterPro" id="IPR051121">
    <property type="entry name" value="FAH"/>
</dbReference>
<dbReference type="PANTHER" id="PTHR42796:SF4">
    <property type="entry name" value="FUMARYLACETOACETATE HYDROLASE DOMAIN-CONTAINING PROTEIN 2A"/>
    <property type="match status" value="1"/>
</dbReference>
<dbReference type="GO" id="GO:0016787">
    <property type="term" value="F:hydrolase activity"/>
    <property type="evidence" value="ECO:0007669"/>
    <property type="project" value="UniProtKB-KW"/>
</dbReference>
<keyword evidence="4" id="KW-0378">Hydrolase</keyword>
<comment type="caution">
    <text evidence="4">The sequence shown here is derived from an EMBL/GenBank/DDBJ whole genome shotgun (WGS) entry which is preliminary data.</text>
</comment>
<accession>A0ABW5DM57</accession>
<protein>
    <submittedName>
        <fullName evidence="4">Fumarylacetoacetate hydrolase family protein</fullName>
    </submittedName>
</protein>
<name>A0ABW5DM57_9PROT</name>
<keyword evidence="2" id="KW-0479">Metal-binding</keyword>
<evidence type="ECO:0000259" key="3">
    <source>
        <dbReference type="Pfam" id="PF01557"/>
    </source>
</evidence>
<comment type="similarity">
    <text evidence="1">Belongs to the FAH family.</text>
</comment>
<evidence type="ECO:0000256" key="2">
    <source>
        <dbReference type="ARBA" id="ARBA00022723"/>
    </source>
</evidence>
<reference evidence="5" key="1">
    <citation type="journal article" date="2019" name="Int. J. Syst. Evol. Microbiol.">
        <title>The Global Catalogue of Microorganisms (GCM) 10K type strain sequencing project: providing services to taxonomists for standard genome sequencing and annotation.</title>
        <authorList>
            <consortium name="The Broad Institute Genomics Platform"/>
            <consortium name="The Broad Institute Genome Sequencing Center for Infectious Disease"/>
            <person name="Wu L."/>
            <person name="Ma J."/>
        </authorList>
    </citation>
    <scope>NUCLEOTIDE SEQUENCE [LARGE SCALE GENOMIC DNA]</scope>
    <source>
        <strain evidence="5">CGMCC 1.19062</strain>
    </source>
</reference>
<proteinExistence type="inferred from homology"/>
<sequence>MKLLRYGTPGAEKPGILDSNGALRDLSGHVSDIAGDTLSPAGLAKLAAIDPASLPLVPGKQRLGPCVGKVSKFVAVGLNYKDHAGEPDKWPKEPILFDKAVSALSGPFDDVVLPRGAPKPDWEVELGVVIGSRASYVDEANALDHVAGYCVVNDVSDRGWQNERGGQWIKGKSADSFGPTGPWLVTKDEIADVQNLPMFLEVNGVRHQDGNTGNMIFGVAFLVSYLSQFLTLMPGDIIATGTPWGVGVGLTPPQFLKAGDVMRLGIQGLGEQKQTVVANR</sequence>
<dbReference type="Pfam" id="PF01557">
    <property type="entry name" value="FAA_hydrolase"/>
    <property type="match status" value="1"/>
</dbReference>
<dbReference type="Proteomes" id="UP001597295">
    <property type="component" value="Unassembled WGS sequence"/>
</dbReference>
<evidence type="ECO:0000313" key="5">
    <source>
        <dbReference type="Proteomes" id="UP001597295"/>
    </source>
</evidence>
<gene>
    <name evidence="4" type="ORF">ACFSM5_04960</name>
</gene>
<dbReference type="PANTHER" id="PTHR42796">
    <property type="entry name" value="FUMARYLACETOACETATE HYDROLASE DOMAIN-CONTAINING PROTEIN 2A-RELATED"/>
    <property type="match status" value="1"/>
</dbReference>